<dbReference type="InterPro" id="IPR006716">
    <property type="entry name" value="ERG2_sigma1_rcpt-like"/>
</dbReference>
<evidence type="ECO:0000259" key="11">
    <source>
        <dbReference type="Pfam" id="PF21796"/>
    </source>
</evidence>
<evidence type="ECO:0000256" key="9">
    <source>
        <dbReference type="SAM" id="MobiDB-lite"/>
    </source>
</evidence>
<feature type="region of interest" description="Disordered" evidence="9">
    <location>
        <begin position="606"/>
        <end position="637"/>
    </location>
</feature>
<keyword evidence="5" id="KW-1133">Transmembrane helix</keyword>
<evidence type="ECO:0000256" key="1">
    <source>
        <dbReference type="ARBA" id="ARBA00004586"/>
    </source>
</evidence>
<protein>
    <submittedName>
        <fullName evidence="12">Uncharacterized protein</fullName>
    </submittedName>
</protein>
<comment type="similarity">
    <text evidence="2">Belongs to the ERG2 family.</text>
</comment>
<reference evidence="12" key="1">
    <citation type="submission" date="2023-03" db="EMBL/GenBank/DDBJ databases">
        <title>Mating type loci evolution in Malassezia.</title>
        <authorList>
            <person name="Coelho M.A."/>
        </authorList>
    </citation>
    <scope>NUCLEOTIDE SEQUENCE</scope>
    <source>
        <strain evidence="12">CBS 12830</strain>
    </source>
</reference>
<dbReference type="AlphaFoldDB" id="A0AAF0EDN1"/>
<dbReference type="Pfam" id="PF21796">
    <property type="entry name" value="Cac1_C"/>
    <property type="match status" value="1"/>
</dbReference>
<dbReference type="PANTHER" id="PTHR10868">
    <property type="entry name" value="SIGMA 1-TYPE OPIOID RECEPTOR-RELATED"/>
    <property type="match status" value="1"/>
</dbReference>
<evidence type="ECO:0000256" key="3">
    <source>
        <dbReference type="ARBA" id="ARBA00022692"/>
    </source>
</evidence>
<feature type="region of interest" description="Disordered" evidence="9">
    <location>
        <begin position="459"/>
        <end position="491"/>
    </location>
</feature>
<feature type="compositionally biased region" description="Basic and acidic residues" evidence="9">
    <location>
        <begin position="251"/>
        <end position="281"/>
    </location>
</feature>
<dbReference type="GO" id="GO:0006696">
    <property type="term" value="P:ergosterol biosynthetic process"/>
    <property type="evidence" value="ECO:0007669"/>
    <property type="project" value="TreeGrafter"/>
</dbReference>
<dbReference type="InterPro" id="IPR022043">
    <property type="entry name" value="CAF1A_DD"/>
</dbReference>
<comment type="pathway">
    <text evidence="7">Steroid metabolism; ergosterol biosynthesis.</text>
</comment>
<evidence type="ECO:0000256" key="8">
    <source>
        <dbReference type="SAM" id="Coils"/>
    </source>
</evidence>
<dbReference type="Pfam" id="PF12253">
    <property type="entry name" value="CAF1A_dimeriz"/>
    <property type="match status" value="1"/>
</dbReference>
<accession>A0AAF0EDN1</accession>
<feature type="compositionally biased region" description="Basic and acidic residues" evidence="9">
    <location>
        <begin position="17"/>
        <end position="27"/>
    </location>
</feature>
<gene>
    <name evidence="12" type="ORF">MEQU1_002379</name>
</gene>
<sequence>MDDGKCLQPDAVQRSPDTGKRKAEDAPSRGSPKQAKKDAALIQLKGSRLSLKQKAVAWDRTMPVLREALQEVPQEHLSLIASLAQESDKNDADLSKSIRSTLMPEGSEVTKTDGNKVDVLSLSTIQTSLQRIARRVNYGVETGPDDETVPPSLQLWRWEVQDLELLPKENLDKLMARREERWQAKMQVKELLDGMPPEKYHSLFQSKKKAGAKPVSQDDTDTQPERGSSPPPGSTAASNEADMPKPTTPAPKEKSERTKLRETRRAERQAKEEKEEKDKQAQVRLFNSFFQQPAAKSSAKKEEDEDQKTDFEKTFLPCEFKNMAEPNKFYHPVGDSLLKEMDSRARSSSDLLSEFVHKHGRPQTVRPRGIYPPVNVRDIMKAVTESDVLGGNAEEQAKRGLEKLNNRKLLPIKLLQFQSDRRPGWIGTFTRSSKFITPRKPLGQDPLVLDYSYDSDAEWEDVEEGENVDPLDEREDEESVAGSEEDSEMDDWLEDDLEEEDEAIPLTESAASLDAPGSLSSSRSALLSSAPASVNTLKPKKKLKLLGRRFDSKLVPYSTGPHWESTLGEPSHESFAPYQIQFLNEAYLGLDPFSFLAQTITIDAEDVPSEKEKSTSNSVSAPTTQSSPSVPIPTQPSRTTKFHFPDTHLPELLDLIQGSTRSKPALVEDLREHFAPSIKGVSKTAIEARLNECAARESKKPGAKWIIKEEWKNNQEQQIGKMAEREMINELNSVLVPDEEVARIQESNNLIKEIQGRRQEERKAILQVIQGLEKSVSELRESSTRSSADWRSLEEHISVMKHMEDEKFDLARRINEQEAALSMLESEIEELRRKSDMLENWDVEEEVVMDKNAKQPDALMRQFFIFEQPKLHAIVKDAISNHGDNAEMIFDEIVTQLRKDPKIGPTLNPNSFRDPNEWVFNNAGGAMGSIILFSSADDYFHILTGEQRAYSAGALVEEVSDRHIHVQRYPAGSMHYLKRGQVKQYMMPESGCWALELAQGWIPPMLPFGLADTLFSTLDLPTFWRTAVITAREMIANLLRGM</sequence>
<comment type="subcellular location">
    <subcellularLocation>
        <location evidence="1">Endoplasmic reticulum membrane</location>
    </subcellularLocation>
</comment>
<evidence type="ECO:0000313" key="13">
    <source>
        <dbReference type="Proteomes" id="UP001214415"/>
    </source>
</evidence>
<evidence type="ECO:0000313" key="12">
    <source>
        <dbReference type="EMBL" id="WFD23685.1"/>
    </source>
</evidence>
<feature type="coiled-coil region" evidence="8">
    <location>
        <begin position="800"/>
        <end position="841"/>
    </location>
</feature>
<keyword evidence="13" id="KW-1185">Reference proteome</keyword>
<feature type="compositionally biased region" description="Polar residues" evidence="9">
    <location>
        <begin position="615"/>
        <end position="629"/>
    </location>
</feature>
<evidence type="ECO:0000256" key="5">
    <source>
        <dbReference type="ARBA" id="ARBA00022989"/>
    </source>
</evidence>
<feature type="region of interest" description="Disordered" evidence="9">
    <location>
        <begin position="1"/>
        <end position="38"/>
    </location>
</feature>
<feature type="domain" description="Chromatin assembly factor 1 subunit A dimerization" evidence="10">
    <location>
        <begin position="413"/>
        <end position="480"/>
    </location>
</feature>
<proteinExistence type="inferred from homology"/>
<evidence type="ECO:0000256" key="2">
    <source>
        <dbReference type="ARBA" id="ARBA00007141"/>
    </source>
</evidence>
<dbReference type="InterPro" id="IPR048800">
    <property type="entry name" value="Cac1-like_C"/>
</dbReference>
<evidence type="ECO:0000259" key="10">
    <source>
        <dbReference type="Pfam" id="PF12253"/>
    </source>
</evidence>
<dbReference type="EMBL" id="CP119903">
    <property type="protein sequence ID" value="WFD23685.1"/>
    <property type="molecule type" value="Genomic_DNA"/>
</dbReference>
<keyword evidence="3" id="KW-0812">Transmembrane</keyword>
<dbReference type="Proteomes" id="UP001214415">
    <property type="component" value="Chromosome 4"/>
</dbReference>
<name>A0AAF0EDN1_9BASI</name>
<dbReference type="Pfam" id="PF04622">
    <property type="entry name" value="ERG2_Sigma1R"/>
    <property type="match status" value="2"/>
</dbReference>
<keyword evidence="6" id="KW-0472">Membrane</keyword>
<evidence type="ECO:0000256" key="4">
    <source>
        <dbReference type="ARBA" id="ARBA00022824"/>
    </source>
</evidence>
<dbReference type="PANTHER" id="PTHR10868:SF1">
    <property type="entry name" value="SIGMA NON-OPIOID INTRACELLULAR RECEPTOR 1"/>
    <property type="match status" value="1"/>
</dbReference>
<feature type="region of interest" description="Disordered" evidence="9">
    <location>
        <begin position="193"/>
        <end position="309"/>
    </location>
</feature>
<organism evidence="12 13">
    <name type="scientific">Malassezia equina</name>
    <dbReference type="NCBI Taxonomy" id="1381935"/>
    <lineage>
        <taxon>Eukaryota</taxon>
        <taxon>Fungi</taxon>
        <taxon>Dikarya</taxon>
        <taxon>Basidiomycota</taxon>
        <taxon>Ustilaginomycotina</taxon>
        <taxon>Malasseziomycetes</taxon>
        <taxon>Malasseziales</taxon>
        <taxon>Malasseziaceae</taxon>
        <taxon>Malassezia</taxon>
    </lineage>
</organism>
<evidence type="ECO:0000256" key="7">
    <source>
        <dbReference type="ARBA" id="ARBA00029435"/>
    </source>
</evidence>
<feature type="domain" description="Chromatin assembly factor 1 subunit Cac1-like C-terminal" evidence="11">
    <location>
        <begin position="649"/>
        <end position="707"/>
    </location>
</feature>
<dbReference type="GO" id="GO:0005789">
    <property type="term" value="C:endoplasmic reticulum membrane"/>
    <property type="evidence" value="ECO:0007669"/>
    <property type="project" value="UniProtKB-SubCell"/>
</dbReference>
<keyword evidence="8" id="KW-0175">Coiled coil</keyword>
<evidence type="ECO:0000256" key="6">
    <source>
        <dbReference type="ARBA" id="ARBA00023136"/>
    </source>
</evidence>
<keyword evidence="4" id="KW-0256">Endoplasmic reticulum</keyword>